<evidence type="ECO:0000256" key="4">
    <source>
        <dbReference type="ARBA" id="ARBA00022452"/>
    </source>
</evidence>
<keyword evidence="5" id="KW-0812">Transmembrane</keyword>
<dbReference type="STRING" id="1891926.Fuma_03505"/>
<dbReference type="GO" id="GO:1990281">
    <property type="term" value="C:efflux pump complex"/>
    <property type="evidence" value="ECO:0007669"/>
    <property type="project" value="TreeGrafter"/>
</dbReference>
<evidence type="ECO:0000313" key="10">
    <source>
        <dbReference type="Proteomes" id="UP000187735"/>
    </source>
</evidence>
<feature type="region of interest" description="Disordered" evidence="8">
    <location>
        <begin position="684"/>
        <end position="772"/>
    </location>
</feature>
<evidence type="ECO:0000256" key="3">
    <source>
        <dbReference type="ARBA" id="ARBA00022448"/>
    </source>
</evidence>
<organism evidence="9 10">
    <name type="scientific">Fuerstiella marisgermanici</name>
    <dbReference type="NCBI Taxonomy" id="1891926"/>
    <lineage>
        <taxon>Bacteria</taxon>
        <taxon>Pseudomonadati</taxon>
        <taxon>Planctomycetota</taxon>
        <taxon>Planctomycetia</taxon>
        <taxon>Planctomycetales</taxon>
        <taxon>Planctomycetaceae</taxon>
        <taxon>Fuerstiella</taxon>
    </lineage>
</organism>
<evidence type="ECO:0000256" key="5">
    <source>
        <dbReference type="ARBA" id="ARBA00022692"/>
    </source>
</evidence>
<dbReference type="GO" id="GO:0015288">
    <property type="term" value="F:porin activity"/>
    <property type="evidence" value="ECO:0007669"/>
    <property type="project" value="TreeGrafter"/>
</dbReference>
<sequence length="772" mass="84183">MPPLRSKKSERQSARARGPMLSTVTRFFCASSLLTTMMLGCSTQKATVCDLKYCDDKEGIEHYVAKTSAVAYPCLDNQTAEAVATSTPPRNLLRRSEDAPREITLNEALRIALTHNQVIETSALGGIGSKQVLTSPATATSVYDPAIQASGVLFGRRSVEAALADFDANFTSTLNFSRDDLVGGNLNGNGNRADFTSSLSKQFATAGTISLNHDWTHTTDPIGYSGETPNYYGRIGVEVRQPLLAGSGTAYTRIAGPANPNFGAITGVSQGVVIARINEDISIADFEVTVRDAMRDIEHAYWDLYNTYRAYDTAVVAHKSAFQTWREAKDRLEVGVLKPADELQARDRLYETKSQVEVSLNTLFKAETELRRLIGLPMNDGTVLRPIDEPVLAELIPDWESSLREGLTHRVELRRQKWTIKSQQLQLQAARSLVRPRLDILAGYDVNGAGDTLVSQSSSPFRSAYGSMNDQNINSWNAGFQFSIPVGLRYTRSQVRNLELQVAKASAVLASQEKNIAHDIATAIQDVTASYATAQTNYTRLKAATRRVTLLEAEREVGTLTLDLVLRAQASVAAAESAYYQQIVNYSKAITSLHLAKGTLLEHNGIMLAEGQWQPEAYCDALVRAHARTHAKEAPYLCTEPQEFVSPGPTGTVDLRSSIQLDSTVPEYGEITPVPAADSNIEAGDAADPMTQPAEASEIQVPAPPEKPSVDAGKLDGAGADKLSAAVNSPKPRMTMKEPLPIYDPLKDYDNDPPRAASAEDRKLLDLDIFKR</sequence>
<keyword evidence="6" id="KW-0472">Membrane</keyword>
<reference evidence="9 10" key="1">
    <citation type="journal article" date="2016" name="Front. Microbiol.">
        <title>Fuerstia marisgermanicae gen. nov., sp. nov., an Unusual Member of the Phylum Planctomycetes from the German Wadden Sea.</title>
        <authorList>
            <person name="Kohn T."/>
            <person name="Heuer A."/>
            <person name="Jogler M."/>
            <person name="Vollmers J."/>
            <person name="Boedeker C."/>
            <person name="Bunk B."/>
            <person name="Rast P."/>
            <person name="Borchert D."/>
            <person name="Glockner I."/>
            <person name="Freese H.M."/>
            <person name="Klenk H.P."/>
            <person name="Overmann J."/>
            <person name="Kaster A.K."/>
            <person name="Rohde M."/>
            <person name="Wiegand S."/>
            <person name="Jogler C."/>
        </authorList>
    </citation>
    <scope>NUCLEOTIDE SEQUENCE [LARGE SCALE GENOMIC DNA]</scope>
    <source>
        <strain evidence="9 10">NH11</strain>
    </source>
</reference>
<evidence type="ECO:0000313" key="9">
    <source>
        <dbReference type="EMBL" id="APZ93887.1"/>
    </source>
</evidence>
<comment type="subcellular location">
    <subcellularLocation>
        <location evidence="1">Cell outer membrane</location>
    </subcellularLocation>
</comment>
<dbReference type="AlphaFoldDB" id="A0A1P8WIM3"/>
<dbReference type="PANTHER" id="PTHR30026:SF23">
    <property type="entry name" value="TO APRF-PUTATIVE OUTER MEMBRANE EFFLUX PROTEIN OR SECRETED ALKALINE PHOSPHATASE-RELATED"/>
    <property type="match status" value="1"/>
</dbReference>
<dbReference type="GO" id="GO:0009279">
    <property type="term" value="C:cell outer membrane"/>
    <property type="evidence" value="ECO:0007669"/>
    <property type="project" value="UniProtKB-SubCell"/>
</dbReference>
<dbReference type="RefSeq" id="WP_083732131.1">
    <property type="nucleotide sequence ID" value="NZ_CP017641.1"/>
</dbReference>
<dbReference type="Gene3D" id="1.20.1600.10">
    <property type="entry name" value="Outer membrane efflux proteins (OEP)"/>
    <property type="match status" value="1"/>
</dbReference>
<dbReference type="InterPro" id="IPR003423">
    <property type="entry name" value="OMP_efflux"/>
</dbReference>
<dbReference type="PANTHER" id="PTHR30026">
    <property type="entry name" value="OUTER MEMBRANE PROTEIN TOLC"/>
    <property type="match status" value="1"/>
</dbReference>
<comment type="similarity">
    <text evidence="2">Belongs to the outer membrane factor (OMF) (TC 1.B.17) family.</text>
</comment>
<keyword evidence="7" id="KW-0998">Cell outer membrane</keyword>
<keyword evidence="4" id="KW-1134">Transmembrane beta strand</keyword>
<gene>
    <name evidence="9" type="primary">tolC</name>
    <name evidence="9" type="ORF">Fuma_03505</name>
</gene>
<accession>A0A1P8WIM3</accession>
<keyword evidence="3" id="KW-0813">Transport</keyword>
<dbReference type="SUPFAM" id="SSF56954">
    <property type="entry name" value="Outer membrane efflux proteins (OEP)"/>
    <property type="match status" value="1"/>
</dbReference>
<evidence type="ECO:0000256" key="6">
    <source>
        <dbReference type="ARBA" id="ARBA00023136"/>
    </source>
</evidence>
<evidence type="ECO:0000256" key="7">
    <source>
        <dbReference type="ARBA" id="ARBA00023237"/>
    </source>
</evidence>
<name>A0A1P8WIM3_9PLAN</name>
<keyword evidence="10" id="KW-1185">Reference proteome</keyword>
<dbReference type="KEGG" id="fmr:Fuma_03505"/>
<dbReference type="Pfam" id="PF02321">
    <property type="entry name" value="OEP"/>
    <property type="match status" value="1"/>
</dbReference>
<feature type="compositionally biased region" description="Basic and acidic residues" evidence="8">
    <location>
        <begin position="745"/>
        <end position="772"/>
    </location>
</feature>
<protein>
    <submittedName>
        <fullName evidence="9">Outer membrane protein TolC</fullName>
    </submittedName>
</protein>
<evidence type="ECO:0000256" key="8">
    <source>
        <dbReference type="SAM" id="MobiDB-lite"/>
    </source>
</evidence>
<proteinExistence type="inferred from homology"/>
<evidence type="ECO:0000256" key="1">
    <source>
        <dbReference type="ARBA" id="ARBA00004442"/>
    </source>
</evidence>
<dbReference type="InterPro" id="IPR051906">
    <property type="entry name" value="TolC-like"/>
</dbReference>
<dbReference type="OrthoDB" id="229865at2"/>
<dbReference type="GO" id="GO:0015562">
    <property type="term" value="F:efflux transmembrane transporter activity"/>
    <property type="evidence" value="ECO:0007669"/>
    <property type="project" value="InterPro"/>
</dbReference>
<dbReference type="Proteomes" id="UP000187735">
    <property type="component" value="Chromosome"/>
</dbReference>
<dbReference type="EMBL" id="CP017641">
    <property type="protein sequence ID" value="APZ93887.1"/>
    <property type="molecule type" value="Genomic_DNA"/>
</dbReference>
<evidence type="ECO:0000256" key="2">
    <source>
        <dbReference type="ARBA" id="ARBA00007613"/>
    </source>
</evidence>